<proteinExistence type="inferred from homology"/>
<gene>
    <name evidence="8" type="ordered locus">Caci_0456</name>
</gene>
<dbReference type="InterPro" id="IPR000515">
    <property type="entry name" value="MetI-like"/>
</dbReference>
<dbReference type="Pfam" id="PF00528">
    <property type="entry name" value="BPD_transp_1"/>
    <property type="match status" value="1"/>
</dbReference>
<dbReference type="PANTHER" id="PTHR42922">
    <property type="entry name" value="PHOSPHATE TRANSPORT SYSTEM PERMEASE PROTEIN PSTA"/>
    <property type="match status" value="1"/>
</dbReference>
<evidence type="ECO:0000313" key="9">
    <source>
        <dbReference type="Proteomes" id="UP000000851"/>
    </source>
</evidence>
<evidence type="ECO:0000256" key="6">
    <source>
        <dbReference type="SAM" id="MobiDB-lite"/>
    </source>
</evidence>
<evidence type="ECO:0000256" key="4">
    <source>
        <dbReference type="ARBA" id="ARBA00023136"/>
    </source>
</evidence>
<organism evidence="8 9">
    <name type="scientific">Catenulispora acidiphila (strain DSM 44928 / JCM 14897 / NBRC 102108 / NRRL B-24433 / ID139908)</name>
    <dbReference type="NCBI Taxonomy" id="479433"/>
    <lineage>
        <taxon>Bacteria</taxon>
        <taxon>Bacillati</taxon>
        <taxon>Actinomycetota</taxon>
        <taxon>Actinomycetes</taxon>
        <taxon>Catenulisporales</taxon>
        <taxon>Catenulisporaceae</taxon>
        <taxon>Catenulispora</taxon>
    </lineage>
</organism>
<dbReference type="STRING" id="479433.Caci_0456"/>
<feature type="compositionally biased region" description="Basic and acidic residues" evidence="6">
    <location>
        <begin position="435"/>
        <end position="444"/>
    </location>
</feature>
<comment type="similarity">
    <text evidence="5">Belongs to the binding-protein-dependent transport system permease family.</text>
</comment>
<feature type="region of interest" description="Disordered" evidence="6">
    <location>
        <begin position="17"/>
        <end position="44"/>
    </location>
</feature>
<feature type="transmembrane region" description="Helical" evidence="5">
    <location>
        <begin position="212"/>
        <end position="234"/>
    </location>
</feature>
<feature type="transmembrane region" description="Helical" evidence="5">
    <location>
        <begin position="181"/>
        <end position="200"/>
    </location>
</feature>
<keyword evidence="2 5" id="KW-0812">Transmembrane</keyword>
<evidence type="ECO:0000256" key="3">
    <source>
        <dbReference type="ARBA" id="ARBA00022989"/>
    </source>
</evidence>
<dbReference type="GO" id="GO:0005886">
    <property type="term" value="C:plasma membrane"/>
    <property type="evidence" value="ECO:0007669"/>
    <property type="project" value="UniProtKB-SubCell"/>
</dbReference>
<dbReference type="CDD" id="cd06261">
    <property type="entry name" value="TM_PBP2"/>
    <property type="match status" value="1"/>
</dbReference>
<feature type="compositionally biased region" description="Basic and acidic residues" evidence="6">
    <location>
        <begin position="402"/>
        <end position="417"/>
    </location>
</feature>
<dbReference type="InParanoid" id="C7PX57"/>
<keyword evidence="4 5" id="KW-0472">Membrane</keyword>
<feature type="region of interest" description="Disordered" evidence="6">
    <location>
        <begin position="385"/>
        <end position="444"/>
    </location>
</feature>
<keyword evidence="3 5" id="KW-1133">Transmembrane helix</keyword>
<dbReference type="eggNOG" id="COG0581">
    <property type="taxonomic scope" value="Bacteria"/>
</dbReference>
<reference evidence="8 9" key="1">
    <citation type="journal article" date="2009" name="Stand. Genomic Sci.">
        <title>Complete genome sequence of Catenulispora acidiphila type strain (ID 139908).</title>
        <authorList>
            <person name="Copeland A."/>
            <person name="Lapidus A."/>
            <person name="Glavina Del Rio T."/>
            <person name="Nolan M."/>
            <person name="Lucas S."/>
            <person name="Chen F."/>
            <person name="Tice H."/>
            <person name="Cheng J.F."/>
            <person name="Bruce D."/>
            <person name="Goodwin L."/>
            <person name="Pitluck S."/>
            <person name="Mikhailova N."/>
            <person name="Pati A."/>
            <person name="Ivanova N."/>
            <person name="Mavromatis K."/>
            <person name="Chen A."/>
            <person name="Palaniappan K."/>
            <person name="Chain P."/>
            <person name="Land M."/>
            <person name="Hauser L."/>
            <person name="Chang Y.J."/>
            <person name="Jeffries C.D."/>
            <person name="Chertkov O."/>
            <person name="Brettin T."/>
            <person name="Detter J.C."/>
            <person name="Han C."/>
            <person name="Ali Z."/>
            <person name="Tindall B.J."/>
            <person name="Goker M."/>
            <person name="Bristow J."/>
            <person name="Eisen J.A."/>
            <person name="Markowitz V."/>
            <person name="Hugenholtz P."/>
            <person name="Kyrpides N.C."/>
            <person name="Klenk H.P."/>
        </authorList>
    </citation>
    <scope>NUCLEOTIDE SEQUENCE [LARGE SCALE GENOMIC DNA]</scope>
    <source>
        <strain evidence="9">DSM 44928 / JCM 14897 / NBRC 102108 / NRRL B-24433 / ID139908</strain>
    </source>
</reference>
<evidence type="ECO:0000256" key="2">
    <source>
        <dbReference type="ARBA" id="ARBA00022692"/>
    </source>
</evidence>
<dbReference type="RefSeq" id="WP_012784703.1">
    <property type="nucleotide sequence ID" value="NC_013131.1"/>
</dbReference>
<accession>C7PX57</accession>
<dbReference type="EMBL" id="CP001700">
    <property type="protein sequence ID" value="ACU69408.1"/>
    <property type="molecule type" value="Genomic_DNA"/>
</dbReference>
<evidence type="ECO:0000313" key="8">
    <source>
        <dbReference type="EMBL" id="ACU69408.1"/>
    </source>
</evidence>
<comment type="subcellular location">
    <subcellularLocation>
        <location evidence="5">Cell membrane</location>
        <topology evidence="5">Multi-pass membrane protein</topology>
    </subcellularLocation>
    <subcellularLocation>
        <location evidence="1">Membrane</location>
        <topology evidence="1">Multi-pass membrane protein</topology>
    </subcellularLocation>
</comment>
<feature type="transmembrane region" description="Helical" evidence="5">
    <location>
        <begin position="84"/>
        <end position="103"/>
    </location>
</feature>
<dbReference type="GO" id="GO:0055085">
    <property type="term" value="P:transmembrane transport"/>
    <property type="evidence" value="ECO:0007669"/>
    <property type="project" value="InterPro"/>
</dbReference>
<feature type="compositionally biased region" description="Basic residues" evidence="6">
    <location>
        <begin position="390"/>
        <end position="399"/>
    </location>
</feature>
<evidence type="ECO:0000256" key="1">
    <source>
        <dbReference type="ARBA" id="ARBA00004141"/>
    </source>
</evidence>
<feature type="transmembrane region" description="Helical" evidence="5">
    <location>
        <begin position="115"/>
        <end position="140"/>
    </location>
</feature>
<evidence type="ECO:0000259" key="7">
    <source>
        <dbReference type="PROSITE" id="PS50928"/>
    </source>
</evidence>
<dbReference type="Gene3D" id="1.10.3720.10">
    <property type="entry name" value="MetI-like"/>
    <property type="match status" value="1"/>
</dbReference>
<feature type="compositionally biased region" description="Low complexity" evidence="6">
    <location>
        <begin position="418"/>
        <end position="434"/>
    </location>
</feature>
<dbReference type="InterPro" id="IPR035906">
    <property type="entry name" value="MetI-like_sf"/>
</dbReference>
<feature type="transmembrane region" description="Helical" evidence="5">
    <location>
        <begin position="360"/>
        <end position="381"/>
    </location>
</feature>
<dbReference type="Proteomes" id="UP000000851">
    <property type="component" value="Chromosome"/>
</dbReference>
<name>C7PX57_CATAD</name>
<dbReference type="AlphaFoldDB" id="C7PX57"/>
<feature type="domain" description="ABC transmembrane type-1" evidence="7">
    <location>
        <begin position="174"/>
        <end position="377"/>
    </location>
</feature>
<protein>
    <submittedName>
        <fullName evidence="8">Phosphate ABC transporter, inner membrane subunit PstA</fullName>
    </submittedName>
</protein>
<keyword evidence="9" id="KW-1185">Reference proteome</keyword>
<dbReference type="InterPro" id="IPR051408">
    <property type="entry name" value="Phosphate_transprt_permease"/>
</dbReference>
<feature type="transmembrane region" description="Helical" evidence="5">
    <location>
        <begin position="55"/>
        <end position="78"/>
    </location>
</feature>
<dbReference type="HOGENOM" id="CLU_033621_2_0_11"/>
<evidence type="ECO:0000256" key="5">
    <source>
        <dbReference type="RuleBase" id="RU363032"/>
    </source>
</evidence>
<dbReference type="PANTHER" id="PTHR42922:SF1">
    <property type="entry name" value="PHOSPHATE TRANSPORT SYSTEM PERMEASE PROTEIN PSTA"/>
    <property type="match status" value="1"/>
</dbReference>
<sequence length="444" mass="46586" precursor="true">MTATDMAAADIAAADMTGLTEEPEDAGTTVPPEPAADDAGPPERRRRVRRLKRDALFALLGAAAAAVSLTILISTWFAPFSGPLGFVVLSYPLFLACYAVLVWTDESGPILRDRLMAVVTHSIAILVAGVLVLIVGFPIWGGLKSLTHLNFYTQDLRVAGPVQPITIGGLQHAVIGTAEQITITLAITVPLGIACAVFMNESPGRLANLVRTVAAAATALPSIVAGLFVFALLILELGLPKSGLAAALALSVMTLPIIIRASDVVLRLVPGHLKEASYALGASRWRTALRVTLPTARSGLATAVILGAARGIGETSPVLLTAGYTQYTNYDPRKGPQTSLPLATFKLVTSGQPNYVTRGYGAAALLMLLVLVLFVAARAVGGRGAGQLSRRQRRRRAATSRRVQERFLARRAAREQADPATAAAASATPAATTADRPEPMEHSS</sequence>
<dbReference type="PROSITE" id="PS50928">
    <property type="entry name" value="ABC_TM1"/>
    <property type="match status" value="1"/>
</dbReference>
<keyword evidence="5" id="KW-0813">Transport</keyword>
<dbReference type="SUPFAM" id="SSF161098">
    <property type="entry name" value="MetI-like"/>
    <property type="match status" value="1"/>
</dbReference>
<dbReference type="FunCoup" id="C7PX57">
    <property type="interactions" value="50"/>
</dbReference>
<dbReference type="KEGG" id="cai:Caci_0456"/>